<dbReference type="Proteomes" id="UP000824078">
    <property type="component" value="Unassembled WGS sequence"/>
</dbReference>
<dbReference type="InterPro" id="IPR028082">
    <property type="entry name" value="Peripla_BP_I"/>
</dbReference>
<sequence length="337" mass="34510">MTINHTSISRRSFLQFAFAGSAALFAANMLDGCSSSGSGASEDKSAARSICFVEVVENDAFVAMQEGFKDELAAQGFTNVTYEVKNAQGDTSTLNQIASQLKTESYDLIVPIATPAAQAVTNAELDTPVVFISVADPVAAGVMSSLDTPDKGATGTSNDLPVDEVYAFGTELYPAAANGACGILYCSGEANAVSGAEKMHAHLDELGVECIERTVTNSSECQQAATALAQQCSCIYVPVDSVVQSAMTLVTAAALESGVPVFGSDPVMAASGALCSVAVGNATIGAASADMAAKVLTGTPVSEVPAEVVTDYERDVCQETADALGVVIPDDENIVVL</sequence>
<name>A0A9D1L5M5_9ACTN</name>
<dbReference type="AlphaFoldDB" id="A0A9D1L5M5"/>
<feature type="chain" id="PRO_5039688166" evidence="1">
    <location>
        <begin position="27"/>
        <end position="337"/>
    </location>
</feature>
<proteinExistence type="predicted"/>
<reference evidence="2" key="2">
    <citation type="journal article" date="2021" name="PeerJ">
        <title>Extensive microbial diversity within the chicken gut microbiome revealed by metagenomics and culture.</title>
        <authorList>
            <person name="Gilroy R."/>
            <person name="Ravi A."/>
            <person name="Getino M."/>
            <person name="Pursley I."/>
            <person name="Horton D.L."/>
            <person name="Alikhan N.F."/>
            <person name="Baker D."/>
            <person name="Gharbi K."/>
            <person name="Hall N."/>
            <person name="Watson M."/>
            <person name="Adriaenssens E.M."/>
            <person name="Foster-Nyarko E."/>
            <person name="Jarju S."/>
            <person name="Secka A."/>
            <person name="Antonio M."/>
            <person name="Oren A."/>
            <person name="Chaudhuri R.R."/>
            <person name="La Ragione R."/>
            <person name="Hildebrand F."/>
            <person name="Pallen M.J."/>
        </authorList>
    </citation>
    <scope>NUCLEOTIDE SEQUENCE</scope>
    <source>
        <strain evidence="2">ChiHjej12B11-29160</strain>
    </source>
</reference>
<dbReference type="Gene3D" id="3.40.50.2300">
    <property type="match status" value="2"/>
</dbReference>
<reference evidence="2" key="1">
    <citation type="submission" date="2020-10" db="EMBL/GenBank/DDBJ databases">
        <authorList>
            <person name="Gilroy R."/>
        </authorList>
    </citation>
    <scope>NUCLEOTIDE SEQUENCE</scope>
    <source>
        <strain evidence="2">ChiHjej12B11-29160</strain>
    </source>
</reference>
<dbReference type="EMBL" id="DVMQ01000022">
    <property type="protein sequence ID" value="HIU24846.1"/>
    <property type="molecule type" value="Genomic_DNA"/>
</dbReference>
<comment type="caution">
    <text evidence="2">The sequence shown here is derived from an EMBL/GenBank/DDBJ whole genome shotgun (WGS) entry which is preliminary data.</text>
</comment>
<dbReference type="PROSITE" id="PS51318">
    <property type="entry name" value="TAT"/>
    <property type="match status" value="1"/>
</dbReference>
<dbReference type="Pfam" id="PF04392">
    <property type="entry name" value="ABC_sub_bind"/>
    <property type="match status" value="1"/>
</dbReference>
<feature type="signal peptide" evidence="1">
    <location>
        <begin position="1"/>
        <end position="26"/>
    </location>
</feature>
<evidence type="ECO:0000313" key="3">
    <source>
        <dbReference type="Proteomes" id="UP000824078"/>
    </source>
</evidence>
<dbReference type="InterPro" id="IPR006311">
    <property type="entry name" value="TAT_signal"/>
</dbReference>
<protein>
    <submittedName>
        <fullName evidence="2">ABC transporter substrate-binding protein</fullName>
    </submittedName>
</protein>
<dbReference type="CDD" id="cd06325">
    <property type="entry name" value="PBP1_ABC_unchar_transporter"/>
    <property type="match status" value="1"/>
</dbReference>
<dbReference type="InterPro" id="IPR007487">
    <property type="entry name" value="ABC_transpt-TYRBP-like"/>
</dbReference>
<evidence type="ECO:0000256" key="1">
    <source>
        <dbReference type="SAM" id="SignalP"/>
    </source>
</evidence>
<dbReference type="PANTHER" id="PTHR35271">
    <property type="entry name" value="ABC TRANSPORTER, SUBSTRATE-BINDING LIPOPROTEIN-RELATED"/>
    <property type="match status" value="1"/>
</dbReference>
<dbReference type="PANTHER" id="PTHR35271:SF1">
    <property type="entry name" value="ABC TRANSPORTER, SUBSTRATE-BINDING LIPOPROTEIN"/>
    <property type="match status" value="1"/>
</dbReference>
<organism evidence="2 3">
    <name type="scientific">Candidatus Coprovicinus avistercoris</name>
    <dbReference type="NCBI Taxonomy" id="2840754"/>
    <lineage>
        <taxon>Bacteria</taxon>
        <taxon>Bacillati</taxon>
        <taxon>Actinomycetota</taxon>
        <taxon>Coriobacteriia</taxon>
        <taxon>Coriobacteriales</taxon>
        <taxon>Coriobacteriaceae</taxon>
        <taxon>Coriobacteriaceae incertae sedis</taxon>
        <taxon>Candidatus Coprovicinus</taxon>
    </lineage>
</organism>
<keyword evidence="1" id="KW-0732">Signal</keyword>
<gene>
    <name evidence="2" type="ORF">IAD17_08005</name>
</gene>
<dbReference type="SUPFAM" id="SSF53822">
    <property type="entry name" value="Periplasmic binding protein-like I"/>
    <property type="match status" value="1"/>
</dbReference>
<evidence type="ECO:0000313" key="2">
    <source>
        <dbReference type="EMBL" id="HIU24846.1"/>
    </source>
</evidence>
<accession>A0A9D1L5M5</accession>